<organism evidence="1 2">
    <name type="scientific">Acidovorax facilis</name>
    <dbReference type="NCBI Taxonomy" id="12917"/>
    <lineage>
        <taxon>Bacteria</taxon>
        <taxon>Pseudomonadati</taxon>
        <taxon>Pseudomonadota</taxon>
        <taxon>Betaproteobacteria</taxon>
        <taxon>Burkholderiales</taxon>
        <taxon>Comamonadaceae</taxon>
        <taxon>Acidovorax</taxon>
    </lineage>
</organism>
<dbReference type="RefSeq" id="WP_238385729.1">
    <property type="nucleotide sequence ID" value="NZ_JAMXAX010000208.1"/>
</dbReference>
<sequence length="305" mass="32785">MRSWPNNTTPTFSTQPASRLTFIHSQPTLGGYIMKLRRLATDRLTMKKTTAVALATLSLASLASAEITQGVLEKGPAYSALFSASPESGDLIGFAFKTKSTVGRAILQNCLPGMLCKIEKSATRPVSDALSDTLGQKFSAQPAGWIEITQARNIGMAPVVFGYEKTQKTRHGMVSVREEDNTLLFKGKPIRPAIEGNSGLDIVANYEMGATDVLLLLSSGGTACPAQFRFINISPGGVLRVSPEFGTCSDIIYPTFDPKVGVTVAMVGFRGPFEPDAEQRKAAMTKTVYRWDGQGQLTGNGKPVR</sequence>
<dbReference type="EMBL" id="JBHSAJ010000183">
    <property type="protein sequence ID" value="MFC3938551.1"/>
    <property type="molecule type" value="Genomic_DNA"/>
</dbReference>
<comment type="caution">
    <text evidence="1">The sequence shown here is derived from an EMBL/GenBank/DDBJ whole genome shotgun (WGS) entry which is preliminary data.</text>
</comment>
<protein>
    <submittedName>
        <fullName evidence="1">Uncharacterized protein</fullName>
    </submittedName>
</protein>
<gene>
    <name evidence="1" type="ORF">ACFOW3_28420</name>
</gene>
<accession>A0ABV8DIY7</accession>
<keyword evidence="2" id="KW-1185">Reference proteome</keyword>
<name>A0ABV8DIY7_9BURK</name>
<evidence type="ECO:0000313" key="2">
    <source>
        <dbReference type="Proteomes" id="UP001595693"/>
    </source>
</evidence>
<evidence type="ECO:0000313" key="1">
    <source>
        <dbReference type="EMBL" id="MFC3938551.1"/>
    </source>
</evidence>
<dbReference type="Proteomes" id="UP001595693">
    <property type="component" value="Unassembled WGS sequence"/>
</dbReference>
<reference evidence="2" key="1">
    <citation type="journal article" date="2019" name="Int. J. Syst. Evol. Microbiol.">
        <title>The Global Catalogue of Microorganisms (GCM) 10K type strain sequencing project: providing services to taxonomists for standard genome sequencing and annotation.</title>
        <authorList>
            <consortium name="The Broad Institute Genomics Platform"/>
            <consortium name="The Broad Institute Genome Sequencing Center for Infectious Disease"/>
            <person name="Wu L."/>
            <person name="Ma J."/>
        </authorList>
    </citation>
    <scope>NUCLEOTIDE SEQUENCE [LARGE SCALE GENOMIC DNA]</scope>
    <source>
        <strain evidence="2">CCUG 2113</strain>
    </source>
</reference>
<proteinExistence type="predicted"/>